<name>A0A8J6TZ10_9FLAO</name>
<dbReference type="InterPro" id="IPR047785">
    <property type="entry name" value="tRNA_MNMC2"/>
</dbReference>
<dbReference type="InterPro" id="IPR008471">
    <property type="entry name" value="MnmC-like_methylTransf"/>
</dbReference>
<gene>
    <name evidence="2" type="primary">mnmD</name>
    <name evidence="2" type="ORF">H9Y05_03485</name>
</gene>
<dbReference type="InterPro" id="IPR029063">
    <property type="entry name" value="SAM-dependent_MTases_sf"/>
</dbReference>
<dbReference type="Pfam" id="PF05430">
    <property type="entry name" value="Methyltransf_30"/>
    <property type="match status" value="1"/>
</dbReference>
<dbReference type="CDD" id="cd02440">
    <property type="entry name" value="AdoMet_MTases"/>
    <property type="match status" value="1"/>
</dbReference>
<sequence length="221" mass="25496">MKYEIITTNDGSKTIYVPHLDETYHSSHGAVQEAIHVFIRHGIRAIEKRELRVFEMGFGTGLNALLTYVESEQFKRTIHYSGIEAYPVELEMAMLMDYCLLIGEEYQGNFAELHQADWNRKHRLSDLFSFEKIHAKIEEFTPPHAEFDIVFFDAFGPRAQEDMWAPSILKKMYDALIPGGFLVTYCAKGQVKRDLKSLGFHVEALPGPPGKREMTRAWKYS</sequence>
<dbReference type="GO" id="GO:0004808">
    <property type="term" value="F:tRNA (5-methylaminomethyl-2-thiouridylate)(34)-methyltransferase activity"/>
    <property type="evidence" value="ECO:0007669"/>
    <property type="project" value="InterPro"/>
</dbReference>
<dbReference type="EMBL" id="JACVEL010000002">
    <property type="protein sequence ID" value="MBC9811528.1"/>
    <property type="molecule type" value="Genomic_DNA"/>
</dbReference>
<accession>A0A8J6TZ10</accession>
<evidence type="ECO:0000313" key="2">
    <source>
        <dbReference type="EMBL" id="MBC9811528.1"/>
    </source>
</evidence>
<dbReference type="PANTHER" id="PTHR39963">
    <property type="entry name" value="SLL0983 PROTEIN"/>
    <property type="match status" value="1"/>
</dbReference>
<dbReference type="SUPFAM" id="SSF53335">
    <property type="entry name" value="S-adenosyl-L-methionine-dependent methyltransferases"/>
    <property type="match status" value="1"/>
</dbReference>
<dbReference type="Gene3D" id="3.40.50.150">
    <property type="entry name" value="Vaccinia Virus protein VP39"/>
    <property type="match status" value="1"/>
</dbReference>
<feature type="domain" description="MnmC-like methyltransferase" evidence="1">
    <location>
        <begin position="106"/>
        <end position="219"/>
    </location>
</feature>
<organism evidence="2 3">
    <name type="scientific">Taishania pollutisoli</name>
    <dbReference type="NCBI Taxonomy" id="2766479"/>
    <lineage>
        <taxon>Bacteria</taxon>
        <taxon>Pseudomonadati</taxon>
        <taxon>Bacteroidota</taxon>
        <taxon>Flavobacteriia</taxon>
        <taxon>Flavobacteriales</taxon>
        <taxon>Crocinitomicaceae</taxon>
        <taxon>Taishania</taxon>
    </lineage>
</organism>
<dbReference type="NCBIfam" id="NF033855">
    <property type="entry name" value="tRNA_MNMC2"/>
    <property type="match status" value="1"/>
</dbReference>
<dbReference type="Proteomes" id="UP000652681">
    <property type="component" value="Unassembled WGS sequence"/>
</dbReference>
<dbReference type="RefSeq" id="WP_216713521.1">
    <property type="nucleotide sequence ID" value="NZ_JACVEL010000002.1"/>
</dbReference>
<reference evidence="2" key="1">
    <citation type="submission" date="2020-09" db="EMBL/GenBank/DDBJ databases">
        <title>Taishania pollutisoli gen. nov., sp. nov., Isolated from Tetrabromobisphenol A-Contaminated Soil.</title>
        <authorList>
            <person name="Chen Q."/>
        </authorList>
    </citation>
    <scope>NUCLEOTIDE SEQUENCE</scope>
    <source>
        <strain evidence="2">CZZ-1</strain>
    </source>
</reference>
<protein>
    <submittedName>
        <fullName evidence="2">tRNA (5-methylaminomethyl-2-thiouridine)(34)-methyltransferase MnmD</fullName>
    </submittedName>
</protein>
<evidence type="ECO:0000313" key="3">
    <source>
        <dbReference type="Proteomes" id="UP000652681"/>
    </source>
</evidence>
<dbReference type="GO" id="GO:0016645">
    <property type="term" value="F:oxidoreductase activity, acting on the CH-NH group of donors"/>
    <property type="evidence" value="ECO:0007669"/>
    <property type="project" value="InterPro"/>
</dbReference>
<evidence type="ECO:0000259" key="1">
    <source>
        <dbReference type="Pfam" id="PF05430"/>
    </source>
</evidence>
<dbReference type="PANTHER" id="PTHR39963:SF1">
    <property type="entry name" value="MNMC-LIKE METHYLTRANSFERASE DOMAIN-CONTAINING PROTEIN"/>
    <property type="match status" value="1"/>
</dbReference>
<keyword evidence="3" id="KW-1185">Reference proteome</keyword>
<comment type="caution">
    <text evidence="2">The sequence shown here is derived from an EMBL/GenBank/DDBJ whole genome shotgun (WGS) entry which is preliminary data.</text>
</comment>
<proteinExistence type="predicted"/>
<dbReference type="AlphaFoldDB" id="A0A8J6TZ10"/>